<dbReference type="GO" id="GO:0008168">
    <property type="term" value="F:methyltransferase activity"/>
    <property type="evidence" value="ECO:0007669"/>
    <property type="project" value="UniProtKB-KW"/>
</dbReference>
<dbReference type="InterPro" id="IPR029063">
    <property type="entry name" value="SAM-dependent_MTases_sf"/>
</dbReference>
<evidence type="ECO:0000313" key="1">
    <source>
        <dbReference type="EMBL" id="XDK24978.1"/>
    </source>
</evidence>
<organism evidence="1">
    <name type="scientific">Vibrio sp. HB236076</name>
    <dbReference type="NCBI Taxonomy" id="3232307"/>
    <lineage>
        <taxon>Bacteria</taxon>
        <taxon>Pseudomonadati</taxon>
        <taxon>Pseudomonadota</taxon>
        <taxon>Gammaproteobacteria</taxon>
        <taxon>Vibrionales</taxon>
        <taxon>Vibrionaceae</taxon>
        <taxon>Vibrio</taxon>
    </lineage>
</organism>
<gene>
    <name evidence="1" type="ORF">AB0763_12625</name>
</gene>
<dbReference type="AlphaFoldDB" id="A0AB39HF60"/>
<accession>A0AB39HF60</accession>
<dbReference type="GO" id="GO:0032259">
    <property type="term" value="P:methylation"/>
    <property type="evidence" value="ECO:0007669"/>
    <property type="project" value="UniProtKB-KW"/>
</dbReference>
<keyword evidence="1" id="KW-0489">Methyltransferase</keyword>
<sequence>MSSSNPSSLQHLNIPQHLIEPLWLRSQESLTDGGLIYDPIAAKACFSCQLAPQCLTGNLAQKQLLNAAITQRCDRQVSQFLSSYPQAWIINIGAGLDTRFYRLDNGRCRWIELDITEHLLIRQKLFHPSERYEQYCGQADDLSWLPDLKIPDRTPVLIVCEMALLDFSARQVAKFVRTLAGHFDQAHLCMVLAGDLTSSSLGEALGCERYGHGISQPAEYALSLVSWAQWVRVFSPFDSPCSRWKYWHQWLVKLPSLKHRLTPVVVEMAWSSY</sequence>
<proteinExistence type="predicted"/>
<keyword evidence="1" id="KW-0808">Transferase</keyword>
<name>A0AB39HF60_9VIBR</name>
<dbReference type="Gene3D" id="3.40.50.150">
    <property type="entry name" value="Vaccinia Virus protein VP39"/>
    <property type="match status" value="1"/>
</dbReference>
<dbReference type="SUPFAM" id="SSF53335">
    <property type="entry name" value="S-adenosyl-L-methionine-dependent methyltransferases"/>
    <property type="match status" value="1"/>
</dbReference>
<dbReference type="PANTHER" id="PTHR43619:SF2">
    <property type="entry name" value="S-ADENOSYL-L-METHIONINE-DEPENDENT METHYLTRANSFERASES SUPERFAMILY PROTEIN"/>
    <property type="match status" value="1"/>
</dbReference>
<protein>
    <submittedName>
        <fullName evidence="1">Class I SAM-dependent methyltransferase</fullName>
    </submittedName>
</protein>
<dbReference type="KEGG" id="vih:AB0763_12625"/>
<dbReference type="PIRSF" id="PIRSF028177">
    <property type="entry name" value="Polyketide_synth_Omtfrase_TcmP"/>
    <property type="match status" value="1"/>
</dbReference>
<dbReference type="PANTHER" id="PTHR43619">
    <property type="entry name" value="S-ADENOSYL-L-METHIONINE-DEPENDENT METHYLTRANSFERASE YKTD-RELATED"/>
    <property type="match status" value="1"/>
</dbReference>
<dbReference type="InterPro" id="IPR016874">
    <property type="entry name" value="TcmP-like"/>
</dbReference>
<reference evidence="1" key="1">
    <citation type="submission" date="2024-07" db="EMBL/GenBank/DDBJ databases">
        <title>Genome Analysis of a Potential Novel Vibrio Species Secreting pH- and Thermo-stable Alginate Lyase and its Application in Producing Alginate Oligosaccharides.</title>
        <authorList>
            <person name="Huang H."/>
            <person name="Bao K."/>
        </authorList>
    </citation>
    <scope>NUCLEOTIDE SEQUENCE</scope>
    <source>
        <strain evidence="1">HB236076</strain>
    </source>
</reference>
<dbReference type="EMBL" id="CP162601">
    <property type="protein sequence ID" value="XDK24978.1"/>
    <property type="molecule type" value="Genomic_DNA"/>
</dbReference>
<dbReference type="RefSeq" id="WP_306102334.1">
    <property type="nucleotide sequence ID" value="NZ_CP162601.1"/>
</dbReference>